<proteinExistence type="predicted"/>
<sequence>MIAIENKKMLNVCQVCDGIEFTPKLSYSFDVTTKKLTIIEGSTFPSGDSLQNVNVRATVEGIDRSGSIKKEGESVEIDLSDLNTSRGFNITATIVSKNRQTANLAVYDAASIVDSTKGDMVKNGFQNS</sequence>
<evidence type="ECO:0000313" key="2">
    <source>
        <dbReference type="Proteomes" id="UP000319499"/>
    </source>
</evidence>
<gene>
    <name evidence="1" type="ORF">ETU09_05750</name>
</gene>
<dbReference type="EMBL" id="SELH01000018">
    <property type="protein sequence ID" value="TWP28427.1"/>
    <property type="molecule type" value="Genomic_DNA"/>
</dbReference>
<dbReference type="AlphaFoldDB" id="A0A563DED4"/>
<protein>
    <recommendedName>
        <fullName evidence="3">Cohesin domain-containing protein</fullName>
    </recommendedName>
</protein>
<keyword evidence="2" id="KW-1185">Reference proteome</keyword>
<dbReference type="Proteomes" id="UP000319499">
    <property type="component" value="Unassembled WGS sequence"/>
</dbReference>
<accession>A0A563DED4</accession>
<comment type="caution">
    <text evidence="1">The sequence shown here is derived from an EMBL/GenBank/DDBJ whole genome shotgun (WGS) entry which is preliminary data.</text>
</comment>
<evidence type="ECO:0000313" key="1">
    <source>
        <dbReference type="EMBL" id="TWP28427.1"/>
    </source>
</evidence>
<reference evidence="1 2" key="1">
    <citation type="submission" date="2019-02" db="EMBL/GenBank/DDBJ databases">
        <title>Apibacter muscae sp. nov.: a novel member of the house fly microbiota.</title>
        <authorList>
            <person name="Park R."/>
        </authorList>
    </citation>
    <scope>NUCLEOTIDE SEQUENCE [LARGE SCALE GENOMIC DNA]</scope>
    <source>
        <strain evidence="1 2">AL1</strain>
    </source>
</reference>
<name>A0A563DED4_9FLAO</name>
<organism evidence="1 2">
    <name type="scientific">Apibacter muscae</name>
    <dbReference type="NCBI Taxonomy" id="2509004"/>
    <lineage>
        <taxon>Bacteria</taxon>
        <taxon>Pseudomonadati</taxon>
        <taxon>Bacteroidota</taxon>
        <taxon>Flavobacteriia</taxon>
        <taxon>Flavobacteriales</taxon>
        <taxon>Weeksellaceae</taxon>
        <taxon>Apibacter</taxon>
    </lineage>
</organism>
<dbReference type="RefSeq" id="WP_146292464.1">
    <property type="nucleotide sequence ID" value="NZ_SELH01000018.1"/>
</dbReference>
<evidence type="ECO:0008006" key="3">
    <source>
        <dbReference type="Google" id="ProtNLM"/>
    </source>
</evidence>